<accession>A0A927D350</accession>
<dbReference type="RefSeq" id="WP_191075023.1">
    <property type="nucleotide sequence ID" value="NZ_JACTAG010000001.1"/>
</dbReference>
<keyword evidence="5" id="KW-1185">Reference proteome</keyword>
<sequence>MSNTALVTGASSGIGTEMARYHARKGGDVILTARSEGKLNDLKAELEAEHGIAAHVFALDLGAAGGADDLCKRVDEAGLQVDVLINNAGFGGHGRHIDRDLKQEQAMIDLNVKALVTLTHHFGGKMAKRGKGKILNVGSTAGFMPGPMQAIYFATKAFVKSFSEAVDHELRKDGVTCTVLAPGYVRTGFAEAADLDGTKLVAQKGATAKEVAKHGYDAMRRGDLVTVNERGLGFMVNWIIPLLPRRWVLKMVGDMQSK</sequence>
<dbReference type="SUPFAM" id="SSF51735">
    <property type="entry name" value="NAD(P)-binding Rossmann-fold domains"/>
    <property type="match status" value="1"/>
</dbReference>
<dbReference type="AlphaFoldDB" id="A0A927D350"/>
<evidence type="ECO:0000313" key="5">
    <source>
        <dbReference type="Proteomes" id="UP000635142"/>
    </source>
</evidence>
<dbReference type="PRINTS" id="PR00080">
    <property type="entry name" value="SDRFAMILY"/>
</dbReference>
<dbReference type="PANTHER" id="PTHR42901:SF1">
    <property type="entry name" value="ALCOHOL DEHYDROGENASE"/>
    <property type="match status" value="1"/>
</dbReference>
<dbReference type="PANTHER" id="PTHR42901">
    <property type="entry name" value="ALCOHOL DEHYDROGENASE"/>
    <property type="match status" value="1"/>
</dbReference>
<dbReference type="EMBL" id="JACTAG010000001">
    <property type="protein sequence ID" value="MBD3664114.1"/>
    <property type="molecule type" value="Genomic_DNA"/>
</dbReference>
<name>A0A927D350_9RHOB</name>
<dbReference type="Proteomes" id="UP000635142">
    <property type="component" value="Unassembled WGS sequence"/>
</dbReference>
<evidence type="ECO:0000256" key="2">
    <source>
        <dbReference type="ARBA" id="ARBA00023002"/>
    </source>
</evidence>
<evidence type="ECO:0000256" key="3">
    <source>
        <dbReference type="RuleBase" id="RU000363"/>
    </source>
</evidence>
<comment type="similarity">
    <text evidence="1 3">Belongs to the short-chain dehydrogenases/reductases (SDR) family.</text>
</comment>
<evidence type="ECO:0000313" key="4">
    <source>
        <dbReference type="EMBL" id="MBD3664114.1"/>
    </source>
</evidence>
<dbReference type="PRINTS" id="PR00081">
    <property type="entry name" value="GDHRDH"/>
</dbReference>
<gene>
    <name evidence="4" type="ORF">H9Q16_09290</name>
</gene>
<dbReference type="InterPro" id="IPR002347">
    <property type="entry name" value="SDR_fam"/>
</dbReference>
<keyword evidence="2" id="KW-0560">Oxidoreductase</keyword>
<dbReference type="InterPro" id="IPR036291">
    <property type="entry name" value="NAD(P)-bd_dom_sf"/>
</dbReference>
<dbReference type="Pfam" id="PF00106">
    <property type="entry name" value="adh_short"/>
    <property type="match status" value="1"/>
</dbReference>
<evidence type="ECO:0000256" key="1">
    <source>
        <dbReference type="ARBA" id="ARBA00006484"/>
    </source>
</evidence>
<dbReference type="GO" id="GO:0016491">
    <property type="term" value="F:oxidoreductase activity"/>
    <property type="evidence" value="ECO:0007669"/>
    <property type="project" value="UniProtKB-KW"/>
</dbReference>
<reference evidence="4" key="1">
    <citation type="submission" date="2020-08" db="EMBL/GenBank/DDBJ databases">
        <title>Sulfitobacter aestuariivivens sp. nov., isolated from a tidal flat.</title>
        <authorList>
            <person name="Park S."/>
            <person name="Yoon J.-H."/>
        </authorList>
    </citation>
    <scope>NUCLEOTIDE SEQUENCE</scope>
    <source>
        <strain evidence="4">TSTF-M16</strain>
    </source>
</reference>
<dbReference type="PIRSF" id="PIRSF000126">
    <property type="entry name" value="11-beta-HSD1"/>
    <property type="match status" value="1"/>
</dbReference>
<protein>
    <submittedName>
        <fullName evidence="4">SDR family oxidoreductase</fullName>
    </submittedName>
</protein>
<proteinExistence type="inferred from homology"/>
<organism evidence="4 5">
    <name type="scientific">Sulfitobacter aestuariivivens</name>
    <dbReference type="NCBI Taxonomy" id="2766981"/>
    <lineage>
        <taxon>Bacteria</taxon>
        <taxon>Pseudomonadati</taxon>
        <taxon>Pseudomonadota</taxon>
        <taxon>Alphaproteobacteria</taxon>
        <taxon>Rhodobacterales</taxon>
        <taxon>Roseobacteraceae</taxon>
        <taxon>Sulfitobacter</taxon>
    </lineage>
</organism>
<comment type="caution">
    <text evidence="4">The sequence shown here is derived from an EMBL/GenBank/DDBJ whole genome shotgun (WGS) entry which is preliminary data.</text>
</comment>
<dbReference type="Gene3D" id="3.40.50.720">
    <property type="entry name" value="NAD(P)-binding Rossmann-like Domain"/>
    <property type="match status" value="1"/>
</dbReference>